<feature type="compositionally biased region" description="Polar residues" evidence="2">
    <location>
        <begin position="189"/>
        <end position="210"/>
    </location>
</feature>
<dbReference type="InParanoid" id="A0A078BC73"/>
<reference evidence="3 4" key="1">
    <citation type="submission" date="2014-06" db="EMBL/GenBank/DDBJ databases">
        <authorList>
            <person name="Swart Estienne"/>
        </authorList>
    </citation>
    <scope>NUCLEOTIDE SEQUENCE [LARGE SCALE GENOMIC DNA]</scope>
    <source>
        <strain evidence="3 4">130c</strain>
    </source>
</reference>
<dbReference type="AlphaFoldDB" id="A0A078BC73"/>
<organism evidence="3 4">
    <name type="scientific">Stylonychia lemnae</name>
    <name type="common">Ciliate</name>
    <dbReference type="NCBI Taxonomy" id="5949"/>
    <lineage>
        <taxon>Eukaryota</taxon>
        <taxon>Sar</taxon>
        <taxon>Alveolata</taxon>
        <taxon>Ciliophora</taxon>
        <taxon>Intramacronucleata</taxon>
        <taxon>Spirotrichea</taxon>
        <taxon>Stichotrichia</taxon>
        <taxon>Sporadotrichida</taxon>
        <taxon>Oxytrichidae</taxon>
        <taxon>Stylonychinae</taxon>
        <taxon>Stylonychia</taxon>
    </lineage>
</organism>
<feature type="compositionally biased region" description="Low complexity" evidence="2">
    <location>
        <begin position="211"/>
        <end position="232"/>
    </location>
</feature>
<feature type="coiled-coil region" evidence="1">
    <location>
        <begin position="28"/>
        <end position="58"/>
    </location>
</feature>
<keyword evidence="4" id="KW-1185">Reference proteome</keyword>
<dbReference type="OrthoDB" id="10675649at2759"/>
<dbReference type="EMBL" id="CCKQ01019766">
    <property type="protein sequence ID" value="CDW91801.1"/>
    <property type="molecule type" value="Genomic_DNA"/>
</dbReference>
<name>A0A078BC73_STYLE</name>
<evidence type="ECO:0000313" key="4">
    <source>
        <dbReference type="Proteomes" id="UP000039865"/>
    </source>
</evidence>
<feature type="region of interest" description="Disordered" evidence="2">
    <location>
        <begin position="189"/>
        <end position="249"/>
    </location>
</feature>
<keyword evidence="1" id="KW-0175">Coiled coil</keyword>
<dbReference type="Proteomes" id="UP000039865">
    <property type="component" value="Unassembled WGS sequence"/>
</dbReference>
<accession>A0A078BC73</accession>
<evidence type="ECO:0000256" key="2">
    <source>
        <dbReference type="SAM" id="MobiDB-lite"/>
    </source>
</evidence>
<feature type="compositionally biased region" description="Polar residues" evidence="2">
    <location>
        <begin position="233"/>
        <end position="242"/>
    </location>
</feature>
<sequence length="289" mass="33908">MLWSQKTLKKLGAIQTDQNQVQSFNLLKKFLDQQLITLETMKQKIEKENKENLKYQVENFVQAVCMKTDKREREAIEALIETDQLNDTLKEQLIHIYEDYYRCQHFVELLSMVTDDAQISKDWREKQQFFRFKSGYGRQMINEGNIEAIKMVNPFTNEKFSQILKSQASQYKLKTLRQRGIDQLNRLNEITKPQNKNQPNSQIASQQINKNSNTQISQQPQIQNQNQINQQQVTTGGSSKSNPRGPKYYQDSMSARKLAQNAISELDYNNIQNSSKLLRQAVEILEKYQ</sequence>
<protein>
    <submittedName>
        <fullName evidence="3">Uncharacterized protein</fullName>
    </submittedName>
</protein>
<evidence type="ECO:0000313" key="3">
    <source>
        <dbReference type="EMBL" id="CDW91801.1"/>
    </source>
</evidence>
<evidence type="ECO:0000256" key="1">
    <source>
        <dbReference type="SAM" id="Coils"/>
    </source>
</evidence>
<gene>
    <name evidence="3" type="primary">Contig15484.g16499</name>
    <name evidence="3" type="ORF">STYLEM_20962</name>
</gene>
<dbReference type="FunCoup" id="A0A078BC73">
    <property type="interactions" value="156"/>
</dbReference>
<proteinExistence type="predicted"/>